<dbReference type="Proteomes" id="UP000187485">
    <property type="component" value="Unassembled WGS sequence"/>
</dbReference>
<dbReference type="PANTHER" id="PTHR43513">
    <property type="entry name" value="DIHYDROOROTATE DEHYDROGENASE B (NAD(+)), ELECTRON TRANSFER SUBUNIT"/>
    <property type="match status" value="1"/>
</dbReference>
<dbReference type="InterPro" id="IPR037117">
    <property type="entry name" value="Dihydroorotate_DH_ele_sf"/>
</dbReference>
<dbReference type="GO" id="GO:0050660">
    <property type="term" value="F:flavin adenine dinucleotide binding"/>
    <property type="evidence" value="ECO:0007669"/>
    <property type="project" value="InterPro"/>
</dbReference>
<dbReference type="PROSITE" id="PS51384">
    <property type="entry name" value="FAD_FR"/>
    <property type="match status" value="1"/>
</dbReference>
<dbReference type="Pfam" id="PF10418">
    <property type="entry name" value="DHODB_Fe-S_bind"/>
    <property type="match status" value="1"/>
</dbReference>
<dbReference type="InterPro" id="IPR017927">
    <property type="entry name" value="FAD-bd_FR_type"/>
</dbReference>
<dbReference type="InterPro" id="IPR008333">
    <property type="entry name" value="Cbr1-like_FAD-bd_dom"/>
</dbReference>
<organism evidence="14 15">
    <name type="scientific">Carboxydothermus pertinax</name>
    <dbReference type="NCBI Taxonomy" id="870242"/>
    <lineage>
        <taxon>Bacteria</taxon>
        <taxon>Bacillati</taxon>
        <taxon>Bacillota</taxon>
        <taxon>Clostridia</taxon>
        <taxon>Thermoanaerobacterales</taxon>
        <taxon>Thermoanaerobacteraceae</taxon>
        <taxon>Carboxydothermus</taxon>
    </lineage>
</organism>
<evidence type="ECO:0000256" key="6">
    <source>
        <dbReference type="ARBA" id="ARBA00022827"/>
    </source>
</evidence>
<dbReference type="InterPro" id="IPR039261">
    <property type="entry name" value="FNR_nucleotide-bd"/>
</dbReference>
<keyword evidence="8 12" id="KW-0408">Iron</keyword>
<feature type="binding site" evidence="12">
    <location>
        <position position="243"/>
    </location>
    <ligand>
        <name>[2Fe-2S] cluster</name>
        <dbReference type="ChEBI" id="CHEBI:190135"/>
    </ligand>
</feature>
<proteinExistence type="inferred from homology"/>
<keyword evidence="3 11" id="KW-0285">Flavoprotein</keyword>
<dbReference type="InterPro" id="IPR001433">
    <property type="entry name" value="OxRdtase_FAD/NAD-bd"/>
</dbReference>
<dbReference type="RefSeq" id="WP_075860128.1">
    <property type="nucleotide sequence ID" value="NZ_BDJK01000055.1"/>
</dbReference>
<gene>
    <name evidence="14" type="ORF">cpu_22500</name>
</gene>
<dbReference type="AlphaFoldDB" id="A0A1L8CXV6"/>
<feature type="binding site" evidence="12">
    <location>
        <position position="224"/>
    </location>
    <ligand>
        <name>[2Fe-2S] cluster</name>
        <dbReference type="ChEBI" id="CHEBI:190135"/>
    </ligand>
</feature>
<evidence type="ECO:0000256" key="11">
    <source>
        <dbReference type="PIRSR" id="PIRSR006816-1"/>
    </source>
</evidence>
<comment type="similarity">
    <text evidence="1">Belongs to the PyrK family.</text>
</comment>
<feature type="domain" description="FAD-binding FR-type" evidence="13">
    <location>
        <begin position="1"/>
        <end position="101"/>
    </location>
</feature>
<feature type="binding site" evidence="12">
    <location>
        <position position="227"/>
    </location>
    <ligand>
        <name>[2Fe-2S] cluster</name>
        <dbReference type="ChEBI" id="CHEBI:190135"/>
    </ligand>
</feature>
<dbReference type="Gene3D" id="2.10.240.10">
    <property type="entry name" value="Dihydroorotate dehydrogenase, electron transfer subunit"/>
    <property type="match status" value="1"/>
</dbReference>
<evidence type="ECO:0000256" key="12">
    <source>
        <dbReference type="PIRSR" id="PIRSR006816-2"/>
    </source>
</evidence>
<evidence type="ECO:0000256" key="3">
    <source>
        <dbReference type="ARBA" id="ARBA00022630"/>
    </source>
</evidence>
<evidence type="ECO:0000313" key="14">
    <source>
        <dbReference type="EMBL" id="GAV23740.1"/>
    </source>
</evidence>
<comment type="cofactor">
    <cofactor evidence="12">
        <name>[2Fe-2S] cluster</name>
        <dbReference type="ChEBI" id="CHEBI:190135"/>
    </cofactor>
    <text evidence="12">Binds 1 [2Fe-2S] cluster per subunit.</text>
</comment>
<feature type="binding site" evidence="12">
    <location>
        <position position="219"/>
    </location>
    <ligand>
        <name>[2Fe-2S] cluster</name>
        <dbReference type="ChEBI" id="CHEBI:190135"/>
    </ligand>
</feature>
<dbReference type="GO" id="GO:0046872">
    <property type="term" value="F:metal ion binding"/>
    <property type="evidence" value="ECO:0007669"/>
    <property type="project" value="UniProtKB-KW"/>
</dbReference>
<comment type="cofactor">
    <cofactor evidence="11">
        <name>FAD</name>
        <dbReference type="ChEBI" id="CHEBI:57692"/>
    </cofactor>
    <text evidence="11">Binds 1 FAD per subunit.</text>
</comment>
<comment type="cofactor">
    <cofactor evidence="10">
        <name>[2Fe-2S] cluster</name>
        <dbReference type="ChEBI" id="CHEBI:190135"/>
    </cofactor>
</comment>
<evidence type="ECO:0000256" key="9">
    <source>
        <dbReference type="ARBA" id="ARBA00023014"/>
    </source>
</evidence>
<name>A0A1L8CXV6_9THEO</name>
<dbReference type="InterPro" id="IPR017938">
    <property type="entry name" value="Riboflavin_synthase-like_b-brl"/>
</dbReference>
<evidence type="ECO:0000256" key="1">
    <source>
        <dbReference type="ARBA" id="ARBA00006422"/>
    </source>
</evidence>
<evidence type="ECO:0000256" key="7">
    <source>
        <dbReference type="ARBA" id="ARBA00022982"/>
    </source>
</evidence>
<dbReference type="Pfam" id="PF00970">
    <property type="entry name" value="FAD_binding_6"/>
    <property type="match status" value="1"/>
</dbReference>
<dbReference type="GO" id="GO:0051537">
    <property type="term" value="F:2 iron, 2 sulfur cluster binding"/>
    <property type="evidence" value="ECO:0007669"/>
    <property type="project" value="UniProtKB-KW"/>
</dbReference>
<keyword evidence="9 12" id="KW-0411">Iron-sulfur</keyword>
<keyword evidence="5 12" id="KW-0479">Metal-binding</keyword>
<evidence type="ECO:0000256" key="5">
    <source>
        <dbReference type="ARBA" id="ARBA00022723"/>
    </source>
</evidence>
<sequence length="256" mass="28279">MQDLKGVVVDKQFITEEIFKLKVYLSEKILAFIDPGSFAMLKVEAKGVYLRRPFSFADLDIKTGMVTFYVKVVGRGTKALGEINPGQEISMLLPLGRGFTRRPGKSLLIAGGIGVAPLNFLAKRIIEDGGKVSFLYGVRNARQFIAEIYSKFKKEMEVYCEEPGLGNRGSVRDGLLTKEIMAYDQIYLCGPMGMLKAVKPILKDFPGLIEVSLESYMACGFGACLGCAVQLKNKDGIIYKKVCQDGPVFNFKDVVL</sequence>
<evidence type="ECO:0000256" key="2">
    <source>
        <dbReference type="ARBA" id="ARBA00022448"/>
    </source>
</evidence>
<evidence type="ECO:0000259" key="13">
    <source>
        <dbReference type="PROSITE" id="PS51384"/>
    </source>
</evidence>
<keyword evidence="6 11" id="KW-0274">FAD</keyword>
<reference evidence="15" key="1">
    <citation type="submission" date="2016-12" db="EMBL/GenBank/DDBJ databases">
        <title>Draft Genome Sequences od Carboxydothermus pertinax and islandicus, Hydrogenogenic Carboxydotrophic Bacteria.</title>
        <authorList>
            <person name="Fukuyama Y."/>
            <person name="Ohmae K."/>
            <person name="Yoneda Y."/>
            <person name="Yoshida T."/>
            <person name="Sako Y."/>
        </authorList>
    </citation>
    <scope>NUCLEOTIDE SEQUENCE [LARGE SCALE GENOMIC DNA]</scope>
    <source>
        <strain evidence="15">Ug1</strain>
    </source>
</reference>
<dbReference type="InterPro" id="IPR050353">
    <property type="entry name" value="PyrK_electron_transfer"/>
</dbReference>
<dbReference type="EMBL" id="BDJK01000055">
    <property type="protein sequence ID" value="GAV23740.1"/>
    <property type="molecule type" value="Genomic_DNA"/>
</dbReference>
<keyword evidence="7" id="KW-0249">Electron transport</keyword>
<dbReference type="PANTHER" id="PTHR43513:SF3">
    <property type="entry name" value="DIHYDROOROTATE DEHYDROGENASE B (NAD(+)), ELECTRON TRANSFER SUBUNIT-RELATED"/>
    <property type="match status" value="1"/>
</dbReference>
<protein>
    <submittedName>
        <fullName evidence="14">Dihydroorotate dehydrogenase electron transfer subunit</fullName>
    </submittedName>
</protein>
<feature type="binding site" evidence="11">
    <location>
        <begin position="76"/>
        <end position="77"/>
    </location>
    <ligand>
        <name>FAD</name>
        <dbReference type="ChEBI" id="CHEBI:57692"/>
    </ligand>
</feature>
<comment type="caution">
    <text evidence="14">The sequence shown here is derived from an EMBL/GenBank/DDBJ whole genome shotgun (WGS) entry which is preliminary data.</text>
</comment>
<dbReference type="STRING" id="870242.cpu_22500"/>
<evidence type="ECO:0000256" key="4">
    <source>
        <dbReference type="ARBA" id="ARBA00022714"/>
    </source>
</evidence>
<dbReference type="SUPFAM" id="SSF52343">
    <property type="entry name" value="Ferredoxin reductase-like, C-terminal NADP-linked domain"/>
    <property type="match status" value="1"/>
</dbReference>
<dbReference type="PRINTS" id="PR00409">
    <property type="entry name" value="PHDIOXRDTASE"/>
</dbReference>
<dbReference type="Gene3D" id="2.40.30.10">
    <property type="entry name" value="Translation factors"/>
    <property type="match status" value="1"/>
</dbReference>
<evidence type="ECO:0000256" key="8">
    <source>
        <dbReference type="ARBA" id="ARBA00023004"/>
    </source>
</evidence>
<evidence type="ECO:0000256" key="10">
    <source>
        <dbReference type="ARBA" id="ARBA00034078"/>
    </source>
</evidence>
<keyword evidence="2" id="KW-0813">Transport</keyword>
<dbReference type="GO" id="GO:0016491">
    <property type="term" value="F:oxidoreductase activity"/>
    <property type="evidence" value="ECO:0007669"/>
    <property type="project" value="InterPro"/>
</dbReference>
<accession>A0A1L8CXV6</accession>
<feature type="binding site" evidence="11">
    <location>
        <begin position="52"/>
        <end position="55"/>
    </location>
    <ligand>
        <name>FAD</name>
        <dbReference type="ChEBI" id="CHEBI:57692"/>
    </ligand>
</feature>
<dbReference type="Pfam" id="PF00175">
    <property type="entry name" value="NAD_binding_1"/>
    <property type="match status" value="1"/>
</dbReference>
<dbReference type="InterPro" id="IPR019480">
    <property type="entry name" value="Dihydroorotate_DH_Fe-S-bd"/>
</dbReference>
<dbReference type="SUPFAM" id="SSF63380">
    <property type="entry name" value="Riboflavin synthase domain-like"/>
    <property type="match status" value="1"/>
</dbReference>
<evidence type="ECO:0000313" key="15">
    <source>
        <dbReference type="Proteomes" id="UP000187485"/>
    </source>
</evidence>
<dbReference type="InterPro" id="IPR012165">
    <property type="entry name" value="Cyt_c3_hydrogenase_gsu"/>
</dbReference>
<keyword evidence="4 12" id="KW-0001">2Fe-2S</keyword>
<dbReference type="OrthoDB" id="9789468at2"/>
<dbReference type="Gene3D" id="3.40.50.80">
    <property type="entry name" value="Nucleotide-binding domain of ferredoxin-NADP reductase (FNR) module"/>
    <property type="match status" value="1"/>
</dbReference>
<keyword evidence="15" id="KW-1185">Reference proteome</keyword>
<dbReference type="GO" id="GO:0006221">
    <property type="term" value="P:pyrimidine nucleotide biosynthetic process"/>
    <property type="evidence" value="ECO:0007669"/>
    <property type="project" value="InterPro"/>
</dbReference>
<dbReference type="CDD" id="cd06218">
    <property type="entry name" value="DHOD_e_trans"/>
    <property type="match status" value="1"/>
</dbReference>
<dbReference type="PIRSF" id="PIRSF006816">
    <property type="entry name" value="Cyc3_hyd_g"/>
    <property type="match status" value="1"/>
</dbReference>